<comment type="caution">
    <text evidence="4">The sequence shown here is derived from an EMBL/GenBank/DDBJ whole genome shotgun (WGS) entry which is preliminary data.</text>
</comment>
<comment type="similarity">
    <text evidence="3">Belongs to the gas vesicle GvpF/GvpL family.</text>
</comment>
<protein>
    <submittedName>
        <fullName evidence="4">Gas vesicle protein GvpL/GvpF</fullName>
    </submittedName>
</protein>
<evidence type="ECO:0000313" key="5">
    <source>
        <dbReference type="Proteomes" id="UP000243528"/>
    </source>
</evidence>
<dbReference type="GO" id="GO:0031412">
    <property type="term" value="P:gas vesicle organization"/>
    <property type="evidence" value="ECO:0007669"/>
    <property type="project" value="InterPro"/>
</dbReference>
<dbReference type="AlphaFoldDB" id="A0A2P8D3V3"/>
<dbReference type="EMBL" id="PYGE01000033">
    <property type="protein sequence ID" value="PSK91897.1"/>
    <property type="molecule type" value="Genomic_DNA"/>
</dbReference>
<keyword evidence="5" id="KW-1185">Reference proteome</keyword>
<comment type="subcellular location">
    <subcellularLocation>
        <location evidence="2">Gas vesicle</location>
    </subcellularLocation>
</comment>
<proteinExistence type="inferred from homology"/>
<dbReference type="Pfam" id="PF06386">
    <property type="entry name" value="GvpL_GvpF"/>
    <property type="match status" value="1"/>
</dbReference>
<organism evidence="4 5">
    <name type="scientific">Haloactinopolyspora alba</name>
    <dbReference type="NCBI Taxonomy" id="648780"/>
    <lineage>
        <taxon>Bacteria</taxon>
        <taxon>Bacillati</taxon>
        <taxon>Actinomycetota</taxon>
        <taxon>Actinomycetes</taxon>
        <taxon>Jiangellales</taxon>
        <taxon>Jiangellaceae</taxon>
        <taxon>Haloactinopolyspora</taxon>
    </lineage>
</organism>
<evidence type="ECO:0000256" key="3">
    <source>
        <dbReference type="ARBA" id="ARBA00035643"/>
    </source>
</evidence>
<dbReference type="PANTHER" id="PTHR36852">
    <property type="entry name" value="PROTEIN GVPL 2"/>
    <property type="match status" value="1"/>
</dbReference>
<evidence type="ECO:0000256" key="1">
    <source>
        <dbReference type="ARBA" id="ARBA00022987"/>
    </source>
</evidence>
<dbReference type="GO" id="GO:0031411">
    <property type="term" value="C:gas vesicle"/>
    <property type="evidence" value="ECO:0007669"/>
    <property type="project" value="UniProtKB-SubCell"/>
</dbReference>
<dbReference type="PANTHER" id="PTHR36852:SF1">
    <property type="entry name" value="PROTEIN GVPL 2"/>
    <property type="match status" value="1"/>
</dbReference>
<dbReference type="OrthoDB" id="146444at2"/>
<dbReference type="InterPro" id="IPR009430">
    <property type="entry name" value="GvpL/GvpF"/>
</dbReference>
<dbReference type="Proteomes" id="UP000243528">
    <property type="component" value="Unassembled WGS sequence"/>
</dbReference>
<sequence>MGEAGRYMYAISRWVDPAELAELRGLGGAEVQAVEHEGLLAIVSTVGLDEFGEDELSEHLQDLDWLDTVARTHHEVVSGVASRAPTAPLRLATVCMDDASVRSRLARWAPDLRQVLDRVAGRAEWSVKVFAGPIPEPVPAAREVSTAPGSGAAYLARRKAHVDRLKGAAEQAATAADDVHDELTRHATAARRLALQDGRLTGEEATMTLNAAYLVDSSASDEFRAATQALRDRHPDERVDLTGPWPAYSFAAMDET</sequence>
<gene>
    <name evidence="4" type="ORF">CLV30_13330</name>
</gene>
<reference evidence="4 5" key="1">
    <citation type="submission" date="2018-03" db="EMBL/GenBank/DDBJ databases">
        <title>Genomic Encyclopedia of Archaeal and Bacterial Type Strains, Phase II (KMG-II): from individual species to whole genera.</title>
        <authorList>
            <person name="Goeker M."/>
        </authorList>
    </citation>
    <scope>NUCLEOTIDE SEQUENCE [LARGE SCALE GENOMIC DNA]</scope>
    <source>
        <strain evidence="4 5">DSM 45211</strain>
    </source>
</reference>
<accession>A0A2P8D3V3</accession>
<dbReference type="RefSeq" id="WP_106540033.1">
    <property type="nucleotide sequence ID" value="NZ_PYGE01000033.1"/>
</dbReference>
<name>A0A2P8D3V3_9ACTN</name>
<evidence type="ECO:0000313" key="4">
    <source>
        <dbReference type="EMBL" id="PSK91897.1"/>
    </source>
</evidence>
<keyword evidence="1" id="KW-0304">Gas vesicle</keyword>
<evidence type="ECO:0000256" key="2">
    <source>
        <dbReference type="ARBA" id="ARBA00035108"/>
    </source>
</evidence>